<proteinExistence type="predicted"/>
<dbReference type="AlphaFoldDB" id="A0A8D8Q5H8"/>
<reference evidence="2" key="1">
    <citation type="submission" date="2021-05" db="EMBL/GenBank/DDBJ databases">
        <authorList>
            <person name="Alioto T."/>
            <person name="Alioto T."/>
            <person name="Gomez Garrido J."/>
        </authorList>
    </citation>
    <scope>NUCLEOTIDE SEQUENCE</scope>
</reference>
<accession>A0A8D8Q5H8</accession>
<protein>
    <submittedName>
        <fullName evidence="2">Uncharacterized protein</fullName>
    </submittedName>
</protein>
<sequence>MEHNFDSQKFSVFRTGIAQNAREAFWLNGASHQKSDFYSDRIPSNFRPHSVSKNGRKKNGRNFEPPRRGGSDRRGAVASPPMTFPRKGLLISKCLFETESSGSSYSKIKTEPSGSSYSKSLNLT</sequence>
<evidence type="ECO:0000313" key="2">
    <source>
        <dbReference type="EMBL" id="CAG6625524.1"/>
    </source>
</evidence>
<evidence type="ECO:0000256" key="1">
    <source>
        <dbReference type="SAM" id="MobiDB-lite"/>
    </source>
</evidence>
<feature type="region of interest" description="Disordered" evidence="1">
    <location>
        <begin position="38"/>
        <end position="84"/>
    </location>
</feature>
<name>A0A8D8Q5H8_9HEMI</name>
<dbReference type="EMBL" id="HBUF01060177">
    <property type="protein sequence ID" value="CAG6625524.1"/>
    <property type="molecule type" value="Transcribed_RNA"/>
</dbReference>
<organism evidence="2">
    <name type="scientific">Cacopsylla melanoneura</name>
    <dbReference type="NCBI Taxonomy" id="428564"/>
    <lineage>
        <taxon>Eukaryota</taxon>
        <taxon>Metazoa</taxon>
        <taxon>Ecdysozoa</taxon>
        <taxon>Arthropoda</taxon>
        <taxon>Hexapoda</taxon>
        <taxon>Insecta</taxon>
        <taxon>Pterygota</taxon>
        <taxon>Neoptera</taxon>
        <taxon>Paraneoptera</taxon>
        <taxon>Hemiptera</taxon>
        <taxon>Sternorrhyncha</taxon>
        <taxon>Psylloidea</taxon>
        <taxon>Psyllidae</taxon>
        <taxon>Psyllinae</taxon>
        <taxon>Cacopsylla</taxon>
    </lineage>
</organism>
<feature type="region of interest" description="Disordered" evidence="1">
    <location>
        <begin position="99"/>
        <end position="124"/>
    </location>
</feature>
<feature type="compositionally biased region" description="Basic and acidic residues" evidence="1">
    <location>
        <begin position="64"/>
        <end position="75"/>
    </location>
</feature>